<sequence length="219" mass="25371">FRSLKEECHCNRERIFHLKNEIRRLHEQNLNSTIDQQDHHKQKPTLTEQEKLEKMNFGGGSGIINSVRIYTLEAELYQAQKETKRLKSENDRLKTRLKTITTSPETHSKNDDQKKYVEVTEDDENKAPPASAEHHLQEEVKKSLPQQPFGEKSFNHERFQEEAEKQRSKQDVSRSSKTKKTDGSCSQQTFSEPDPQSISRQPASNVPGPGVDEDYCHVQ</sequence>
<name>A0ABM1RYY3_LIMPO</name>
<dbReference type="Proteomes" id="UP000694941">
    <property type="component" value="Unplaced"/>
</dbReference>
<dbReference type="RefSeq" id="XP_022236588.1">
    <property type="nucleotide sequence ID" value="XM_022380880.1"/>
</dbReference>
<dbReference type="GeneID" id="111084091"/>
<proteinExistence type="predicted"/>
<reference evidence="3" key="1">
    <citation type="submission" date="2025-08" db="UniProtKB">
        <authorList>
            <consortium name="RefSeq"/>
        </authorList>
    </citation>
    <scope>IDENTIFICATION</scope>
    <source>
        <tissue evidence="3">Muscle</tissue>
    </source>
</reference>
<gene>
    <name evidence="3" type="primary">LOC111084091</name>
</gene>
<feature type="compositionally biased region" description="Basic and acidic residues" evidence="1">
    <location>
        <begin position="153"/>
        <end position="182"/>
    </location>
</feature>
<protein>
    <submittedName>
        <fullName evidence="3">Centromere-associated protein E-like</fullName>
    </submittedName>
</protein>
<evidence type="ECO:0000256" key="1">
    <source>
        <dbReference type="SAM" id="MobiDB-lite"/>
    </source>
</evidence>
<organism evidence="2 3">
    <name type="scientific">Limulus polyphemus</name>
    <name type="common">Atlantic horseshoe crab</name>
    <dbReference type="NCBI Taxonomy" id="6850"/>
    <lineage>
        <taxon>Eukaryota</taxon>
        <taxon>Metazoa</taxon>
        <taxon>Ecdysozoa</taxon>
        <taxon>Arthropoda</taxon>
        <taxon>Chelicerata</taxon>
        <taxon>Merostomata</taxon>
        <taxon>Xiphosura</taxon>
        <taxon>Limulidae</taxon>
        <taxon>Limulus</taxon>
    </lineage>
</organism>
<evidence type="ECO:0000313" key="2">
    <source>
        <dbReference type="Proteomes" id="UP000694941"/>
    </source>
</evidence>
<feature type="region of interest" description="Disordered" evidence="1">
    <location>
        <begin position="95"/>
        <end position="219"/>
    </location>
</feature>
<feature type="compositionally biased region" description="Basic and acidic residues" evidence="1">
    <location>
        <begin position="132"/>
        <end position="142"/>
    </location>
</feature>
<feature type="compositionally biased region" description="Basic and acidic residues" evidence="1">
    <location>
        <begin position="106"/>
        <end position="118"/>
    </location>
</feature>
<evidence type="ECO:0000313" key="3">
    <source>
        <dbReference type="RefSeq" id="XP_022236588.1"/>
    </source>
</evidence>
<keyword evidence="2" id="KW-1185">Reference proteome</keyword>
<feature type="non-terminal residue" evidence="3">
    <location>
        <position position="1"/>
    </location>
</feature>
<accession>A0ABM1RYY3</accession>
<feature type="compositionally biased region" description="Polar residues" evidence="1">
    <location>
        <begin position="183"/>
        <end position="204"/>
    </location>
</feature>